<dbReference type="GO" id="GO:0010945">
    <property type="term" value="F:coenzyme A diphosphatase activity"/>
    <property type="evidence" value="ECO:0007669"/>
    <property type="project" value="InterPro"/>
</dbReference>
<dbReference type="InterPro" id="IPR000086">
    <property type="entry name" value="NUDIX_hydrolase_dom"/>
</dbReference>
<evidence type="ECO:0000256" key="6">
    <source>
        <dbReference type="ARBA" id="ARBA00023211"/>
    </source>
</evidence>
<dbReference type="PANTHER" id="PTHR12992:SF11">
    <property type="entry name" value="MITOCHONDRIAL COENZYME A DIPHOSPHATASE NUDT8"/>
    <property type="match status" value="1"/>
</dbReference>
<evidence type="ECO:0000313" key="9">
    <source>
        <dbReference type="EMBL" id="ORA01870.1"/>
    </source>
</evidence>
<organism evidence="9 10">
    <name type="scientific">Mycolicibacterium bacteremicum</name>
    <name type="common">Mycobacterium bacteremicum</name>
    <dbReference type="NCBI Taxonomy" id="564198"/>
    <lineage>
        <taxon>Bacteria</taxon>
        <taxon>Bacillati</taxon>
        <taxon>Actinomycetota</taxon>
        <taxon>Actinomycetes</taxon>
        <taxon>Mycobacteriales</taxon>
        <taxon>Mycobacteriaceae</taxon>
        <taxon>Mycolicibacterium</taxon>
    </lineage>
</organism>
<dbReference type="Gene3D" id="3.90.79.10">
    <property type="entry name" value="Nucleoside Triphosphate Pyrophosphohydrolase"/>
    <property type="match status" value="1"/>
</dbReference>
<dbReference type="PROSITE" id="PS51462">
    <property type="entry name" value="NUDIX"/>
    <property type="match status" value="1"/>
</dbReference>
<accession>A0A1W9YQ08</accession>
<dbReference type="AlphaFoldDB" id="A0A1W9YQ08"/>
<dbReference type="Proteomes" id="UP000192366">
    <property type="component" value="Unassembled WGS sequence"/>
</dbReference>
<evidence type="ECO:0000313" key="10">
    <source>
        <dbReference type="Proteomes" id="UP000192366"/>
    </source>
</evidence>
<dbReference type="GO" id="GO:0046872">
    <property type="term" value="F:metal ion binding"/>
    <property type="evidence" value="ECO:0007669"/>
    <property type="project" value="UniProtKB-KW"/>
</dbReference>
<keyword evidence="6" id="KW-0464">Manganese</keyword>
<feature type="compositionally biased region" description="Pro residues" evidence="7">
    <location>
        <begin position="65"/>
        <end position="84"/>
    </location>
</feature>
<evidence type="ECO:0000259" key="8">
    <source>
        <dbReference type="PROSITE" id="PS51462"/>
    </source>
</evidence>
<dbReference type="RefSeq" id="WP_083061949.1">
    <property type="nucleotide sequence ID" value="NZ_JACKVM010000016.1"/>
</dbReference>
<keyword evidence="3" id="KW-0479">Metal-binding</keyword>
<feature type="region of interest" description="Disordered" evidence="7">
    <location>
        <begin position="61"/>
        <end position="85"/>
    </location>
</feature>
<keyword evidence="5" id="KW-0460">Magnesium</keyword>
<evidence type="ECO:0000256" key="5">
    <source>
        <dbReference type="ARBA" id="ARBA00022842"/>
    </source>
</evidence>
<evidence type="ECO:0000256" key="1">
    <source>
        <dbReference type="ARBA" id="ARBA00001936"/>
    </source>
</evidence>
<evidence type="ECO:0000256" key="7">
    <source>
        <dbReference type="SAM" id="MobiDB-lite"/>
    </source>
</evidence>
<dbReference type="CDD" id="cd03426">
    <property type="entry name" value="NUDIX_CoAse_Nudt7"/>
    <property type="match status" value="1"/>
</dbReference>
<dbReference type="OrthoDB" id="9802805at2"/>
<gene>
    <name evidence="9" type="ORF">BST17_26400</name>
</gene>
<keyword evidence="4" id="KW-0378">Hydrolase</keyword>
<comment type="cofactor">
    <cofactor evidence="1">
        <name>Mn(2+)</name>
        <dbReference type="ChEBI" id="CHEBI:29035"/>
    </cofactor>
</comment>
<evidence type="ECO:0000256" key="3">
    <source>
        <dbReference type="ARBA" id="ARBA00022723"/>
    </source>
</evidence>
<dbReference type="SUPFAM" id="SSF55811">
    <property type="entry name" value="Nudix"/>
    <property type="match status" value="1"/>
</dbReference>
<dbReference type="InterPro" id="IPR045121">
    <property type="entry name" value="CoAse"/>
</dbReference>
<proteinExistence type="predicted"/>
<feature type="domain" description="Nudix hydrolase" evidence="8">
    <location>
        <begin position="51"/>
        <end position="206"/>
    </location>
</feature>
<dbReference type="InterPro" id="IPR015797">
    <property type="entry name" value="NUDIX_hydrolase-like_dom_sf"/>
</dbReference>
<protein>
    <submittedName>
        <fullName evidence="9">Coenzyme A pyrophosphatase</fullName>
    </submittedName>
</protein>
<reference evidence="9 10" key="1">
    <citation type="submission" date="2017-02" db="EMBL/GenBank/DDBJ databases">
        <title>The new phylogeny of genus Mycobacterium.</title>
        <authorList>
            <person name="Tortoli E."/>
            <person name="Trovato A."/>
            <person name="Cirillo D.M."/>
        </authorList>
    </citation>
    <scope>NUCLEOTIDE SEQUENCE [LARGE SCALE GENOMIC DNA]</scope>
    <source>
        <strain evidence="9 10">DSM 45578</strain>
    </source>
</reference>
<comment type="cofactor">
    <cofactor evidence="2">
        <name>Mg(2+)</name>
        <dbReference type="ChEBI" id="CHEBI:18420"/>
    </cofactor>
</comment>
<evidence type="ECO:0000256" key="4">
    <source>
        <dbReference type="ARBA" id="ARBA00022801"/>
    </source>
</evidence>
<dbReference type="STRING" id="564198.BST17_26400"/>
<evidence type="ECO:0000256" key="2">
    <source>
        <dbReference type="ARBA" id="ARBA00001946"/>
    </source>
</evidence>
<dbReference type="EMBL" id="MVHJ01000039">
    <property type="protein sequence ID" value="ORA01870.1"/>
    <property type="molecule type" value="Genomic_DNA"/>
</dbReference>
<dbReference type="PANTHER" id="PTHR12992">
    <property type="entry name" value="NUDIX HYDROLASE"/>
    <property type="match status" value="1"/>
</dbReference>
<keyword evidence="10" id="KW-1185">Reference proteome</keyword>
<dbReference type="Pfam" id="PF00293">
    <property type="entry name" value="NUDIX"/>
    <property type="match status" value="1"/>
</dbReference>
<comment type="caution">
    <text evidence="9">The sequence shown here is derived from an EMBL/GenBank/DDBJ whole genome shotgun (WGS) entry which is preliminary data.</text>
</comment>
<name>A0A1W9YQ08_MYCBA</name>
<sequence>MAELSPDAAPAWLRPLVDNVAAVPNAYRNRVPADVLAAISAANADATRAGTKRDAAVLVLFSGPPDAPSSGPPPGHIGGPPPPETDLLVTVRASSLRNHSGQAAFPGGVSDPEDDGPVATALREAREETGVDTDRLTPLAVLDRMFIPPTGFHVVPVLAYSPDPGPVGVVDPAEAAIVARVPLRAFINPENRLMVYRQANTSRFAGPAFLLNQMLVWGFTGQVISALLDVAGWAQPWNVDDVRELEEAMALVEPPSQYGEAQR</sequence>